<dbReference type="Proteomes" id="UP000823674">
    <property type="component" value="Unassembled WGS sequence"/>
</dbReference>
<evidence type="ECO:0000313" key="2">
    <source>
        <dbReference type="EMBL" id="KAG5374362.1"/>
    </source>
</evidence>
<feature type="compositionally biased region" description="Polar residues" evidence="1">
    <location>
        <begin position="303"/>
        <end position="312"/>
    </location>
</feature>
<gene>
    <name evidence="2" type="primary">A08p011380.1_BraROA</name>
    <name evidence="2" type="ORF">IGI04_042313</name>
</gene>
<dbReference type="EMBL" id="JADBGQ010000023">
    <property type="protein sequence ID" value="KAG5374362.1"/>
    <property type="molecule type" value="Genomic_DNA"/>
</dbReference>
<feature type="compositionally biased region" description="Basic and acidic residues" evidence="1">
    <location>
        <begin position="1"/>
        <end position="13"/>
    </location>
</feature>
<proteinExistence type="predicted"/>
<reference evidence="2 3" key="1">
    <citation type="submission" date="2021-03" db="EMBL/GenBank/DDBJ databases">
        <authorList>
            <person name="King G.J."/>
            <person name="Bancroft I."/>
            <person name="Baten A."/>
            <person name="Bloomfield J."/>
            <person name="Borpatragohain P."/>
            <person name="He Z."/>
            <person name="Irish N."/>
            <person name="Irwin J."/>
            <person name="Liu K."/>
            <person name="Mauleon R.P."/>
            <person name="Moore J."/>
            <person name="Morris R."/>
            <person name="Ostergaard L."/>
            <person name="Wang B."/>
            <person name="Wells R."/>
        </authorList>
    </citation>
    <scope>NUCLEOTIDE SEQUENCE [LARGE SCALE GENOMIC DNA]</scope>
    <source>
        <strain evidence="2">R-o-18</strain>
        <tissue evidence="2">Leaf</tissue>
    </source>
</reference>
<evidence type="ECO:0000256" key="1">
    <source>
        <dbReference type="SAM" id="MobiDB-lite"/>
    </source>
</evidence>
<feature type="region of interest" description="Disordered" evidence="1">
    <location>
        <begin position="124"/>
        <end position="181"/>
    </location>
</feature>
<comment type="caution">
    <text evidence="2">The sequence shown here is derived from an EMBL/GenBank/DDBJ whole genome shotgun (WGS) entry which is preliminary data.</text>
</comment>
<protein>
    <submittedName>
        <fullName evidence="2">Uncharacterized protein</fullName>
    </submittedName>
</protein>
<organism evidence="2 3">
    <name type="scientific">Brassica rapa subsp. trilocularis</name>
    <dbReference type="NCBI Taxonomy" id="1813537"/>
    <lineage>
        <taxon>Eukaryota</taxon>
        <taxon>Viridiplantae</taxon>
        <taxon>Streptophyta</taxon>
        <taxon>Embryophyta</taxon>
        <taxon>Tracheophyta</taxon>
        <taxon>Spermatophyta</taxon>
        <taxon>Magnoliopsida</taxon>
        <taxon>eudicotyledons</taxon>
        <taxon>Gunneridae</taxon>
        <taxon>Pentapetalae</taxon>
        <taxon>rosids</taxon>
        <taxon>malvids</taxon>
        <taxon>Brassicales</taxon>
        <taxon>Brassicaceae</taxon>
        <taxon>Brassiceae</taxon>
        <taxon>Brassica</taxon>
    </lineage>
</organism>
<accession>A0ABQ7KIK9</accession>
<evidence type="ECO:0000313" key="3">
    <source>
        <dbReference type="Proteomes" id="UP000823674"/>
    </source>
</evidence>
<feature type="compositionally biased region" description="Basic and acidic residues" evidence="1">
    <location>
        <begin position="148"/>
        <end position="166"/>
    </location>
</feature>
<sequence>MDQPADGDRNRDEPAEEDEVLTIPKGPMTRARARKLKEAIGGLIRKSLEQEEYQDLIISFHHPLNLICYCFNFEKIEFKSSRVDQEAMGSEEDDETFVRRNRLLQEAITKQVMEAMVKLLEEKYDQRPHDGQGQASGSRHEPRRNRQGQREHAGSEETDNFYERSSHSSGSRRSSPMTRARARKLKEAIGGLIRKSLEQEESSFHLRLFFKAFGMEESKSKTLSVAVTLKGGTNYLVWSRLVKAAVGSKGLWSHISGKALTTQHTPGKSTDGEMIRRSDIDALIKALKENGGNQSDGAHENEGSASPDQQGMRNEDETEERDQFEVQSERGEEGESLVAYTGASSSRSNDDYIKRSDLDALFKMLKENGNTYGYSFGASMITYKDDLLIRELFKTLFFASNGFSYTYTARALKSHMVSEPGSSEPELSFRKSTALISAQTKPLKTLPAEFSS</sequence>
<feature type="region of interest" description="Disordered" evidence="1">
    <location>
        <begin position="290"/>
        <end position="349"/>
    </location>
</feature>
<feature type="compositionally biased region" description="Basic and acidic residues" evidence="1">
    <location>
        <begin position="321"/>
        <end position="333"/>
    </location>
</feature>
<name>A0ABQ7KIK9_BRACM</name>
<keyword evidence="3" id="KW-1185">Reference proteome</keyword>
<feature type="region of interest" description="Disordered" evidence="1">
    <location>
        <begin position="1"/>
        <end position="20"/>
    </location>
</feature>